<dbReference type="RefSeq" id="WP_336599785.1">
    <property type="nucleotide sequence ID" value="NZ_JACFYJ010000039.1"/>
</dbReference>
<sequence length="313" mass="34772">MSARSLSVAQDGVFTTPIRVAARIQLGALAPTMPVAEAFSLLALSTAAEAVRRASLLRSSDDSEILHKLRVALRRLRTLWWAYRPLLDGTGATAHAHEFKSLASIAGVTRNWDVLRHLMQEAHAMRPRFATLLSDIDEKRAGALLLSRATIFDAQIESSLKHAIENTRHHLDARSGNPALADFVEGSIERAEKALKKAVKRAIQDRASRYTSLHEVRIAGKKLRYVLEFFSPILQRDHQAVIESLASVQDVLGMLNDLVTSEALLREHTFQLTESAVVNDAIGYLEGEKMRQMRTAGTILQDVPRTMTANWQP</sequence>
<dbReference type="InterPro" id="IPR007899">
    <property type="entry name" value="CHAD_dom"/>
</dbReference>
<dbReference type="Pfam" id="PF05235">
    <property type="entry name" value="CHAD"/>
    <property type="match status" value="1"/>
</dbReference>
<accession>A0ABU8IVV9</accession>
<dbReference type="SMART" id="SM00880">
    <property type="entry name" value="CHAD"/>
    <property type="match status" value="1"/>
</dbReference>
<evidence type="ECO:0000313" key="2">
    <source>
        <dbReference type="EMBL" id="MEI5999784.1"/>
    </source>
</evidence>
<proteinExistence type="predicted"/>
<organism evidence="2 3">
    <name type="scientific">Paraburkholderia bengalensis</name>
    <dbReference type="NCBI Taxonomy" id="2747562"/>
    <lineage>
        <taxon>Bacteria</taxon>
        <taxon>Pseudomonadati</taxon>
        <taxon>Pseudomonadota</taxon>
        <taxon>Betaproteobacteria</taxon>
        <taxon>Burkholderiales</taxon>
        <taxon>Burkholderiaceae</taxon>
        <taxon>Paraburkholderia</taxon>
    </lineage>
</organism>
<dbReference type="PANTHER" id="PTHR39339:SF1">
    <property type="entry name" value="CHAD DOMAIN-CONTAINING PROTEIN"/>
    <property type="match status" value="1"/>
</dbReference>
<protein>
    <submittedName>
        <fullName evidence="2">CHAD domain-containing protein</fullName>
    </submittedName>
</protein>
<dbReference type="EMBL" id="JACFYJ010000039">
    <property type="protein sequence ID" value="MEI5999784.1"/>
    <property type="molecule type" value="Genomic_DNA"/>
</dbReference>
<dbReference type="Gene3D" id="1.40.20.10">
    <property type="entry name" value="CHAD domain"/>
    <property type="match status" value="1"/>
</dbReference>
<comment type="caution">
    <text evidence="2">The sequence shown here is derived from an EMBL/GenBank/DDBJ whole genome shotgun (WGS) entry which is preliminary data.</text>
</comment>
<dbReference type="Proteomes" id="UP001386437">
    <property type="component" value="Unassembled WGS sequence"/>
</dbReference>
<dbReference type="PANTHER" id="PTHR39339">
    <property type="entry name" value="SLR1444 PROTEIN"/>
    <property type="match status" value="1"/>
</dbReference>
<evidence type="ECO:0000259" key="1">
    <source>
        <dbReference type="PROSITE" id="PS51708"/>
    </source>
</evidence>
<evidence type="ECO:0000313" key="3">
    <source>
        <dbReference type="Proteomes" id="UP001386437"/>
    </source>
</evidence>
<gene>
    <name evidence="2" type="ORF">H3V53_22025</name>
</gene>
<reference evidence="2 3" key="1">
    <citation type="journal article" date="2022" name="Arch. Microbiol.">
        <title>Paraburkholderia bengalensis sp. nov. isolated from roots of Oryza sativa, IR64.</title>
        <authorList>
            <person name="Nag P."/>
            <person name="Mondal N."/>
            <person name="Sarkar J."/>
            <person name="Das S."/>
        </authorList>
    </citation>
    <scope>NUCLEOTIDE SEQUENCE [LARGE SCALE GENOMIC DNA]</scope>
    <source>
        <strain evidence="2 3">IR64_4_BI</strain>
    </source>
</reference>
<keyword evidence="3" id="KW-1185">Reference proteome</keyword>
<dbReference type="PROSITE" id="PS51708">
    <property type="entry name" value="CHAD"/>
    <property type="match status" value="1"/>
</dbReference>
<name>A0ABU8IVV9_9BURK</name>
<dbReference type="InterPro" id="IPR038186">
    <property type="entry name" value="CHAD_dom_sf"/>
</dbReference>
<feature type="domain" description="CHAD" evidence="1">
    <location>
        <begin position="32"/>
        <end position="312"/>
    </location>
</feature>